<evidence type="ECO:0000313" key="5">
    <source>
        <dbReference type="EMBL" id="KRM75173.1"/>
    </source>
</evidence>
<keyword evidence="3" id="KW-0804">Transcription</keyword>
<sequence length="330" mass="37431">MATIREIAAKAGFSSATVSRILNDDATFSTSEVTRAKVLKIARELNYHQPVRQHQQFKVGVFFSISPQQELEDSYYSDVRRSLILAADAADMQLLFYPKVEDARYKTIDGYVAVGHFSVEDLASMQQFSENNIFIDVNPNPDAFNAIQPNYEHMIHRAVNEFQKKHLNRIGFVGARYWNAYFPADPRTTYFESYMRSLGLFDESLMFVGESFSVSTGYKVGLKIVDSLKDHPLPQGFIVSSDPLSVGLLQAFNKNKITVPDDTQIISINDISIAQFVSPPLTTFRIDTHEIGRLAIDILKDTILFPNAYKRTVALNSELIYRDSFPRIED</sequence>
<dbReference type="Pfam" id="PF00356">
    <property type="entry name" value="LacI"/>
    <property type="match status" value="1"/>
</dbReference>
<dbReference type="EMBL" id="AYYR01000055">
    <property type="protein sequence ID" value="KRM75173.1"/>
    <property type="molecule type" value="Genomic_DNA"/>
</dbReference>
<evidence type="ECO:0000313" key="6">
    <source>
        <dbReference type="Proteomes" id="UP000051845"/>
    </source>
</evidence>
<dbReference type="Proteomes" id="UP000051845">
    <property type="component" value="Unassembled WGS sequence"/>
</dbReference>
<evidence type="ECO:0000256" key="1">
    <source>
        <dbReference type="ARBA" id="ARBA00023015"/>
    </source>
</evidence>
<organism evidence="5 6">
    <name type="scientific">Secundilactobacillus collinoides DSM 20515 = JCM 1123</name>
    <dbReference type="NCBI Taxonomy" id="1423733"/>
    <lineage>
        <taxon>Bacteria</taxon>
        <taxon>Bacillati</taxon>
        <taxon>Bacillota</taxon>
        <taxon>Bacilli</taxon>
        <taxon>Lactobacillales</taxon>
        <taxon>Lactobacillaceae</taxon>
        <taxon>Secundilactobacillus</taxon>
    </lineage>
</organism>
<evidence type="ECO:0000259" key="4">
    <source>
        <dbReference type="PROSITE" id="PS50932"/>
    </source>
</evidence>
<proteinExistence type="predicted"/>
<dbReference type="CDD" id="cd01544">
    <property type="entry name" value="PBP1_GalR"/>
    <property type="match status" value="1"/>
</dbReference>
<dbReference type="CDD" id="cd01392">
    <property type="entry name" value="HTH_LacI"/>
    <property type="match status" value="1"/>
</dbReference>
<dbReference type="SUPFAM" id="SSF47413">
    <property type="entry name" value="lambda repressor-like DNA-binding domains"/>
    <property type="match status" value="1"/>
</dbReference>
<dbReference type="PANTHER" id="PTHR30146:SF149">
    <property type="entry name" value="HTH-TYPE TRANSCRIPTIONAL REGULATOR EBGR"/>
    <property type="match status" value="1"/>
</dbReference>
<dbReference type="InterPro" id="IPR000843">
    <property type="entry name" value="HTH_LacI"/>
</dbReference>
<keyword evidence="2" id="KW-0238">DNA-binding</keyword>
<dbReference type="GO" id="GO:0003700">
    <property type="term" value="F:DNA-binding transcription factor activity"/>
    <property type="evidence" value="ECO:0007669"/>
    <property type="project" value="TreeGrafter"/>
</dbReference>
<dbReference type="SUPFAM" id="SSF53822">
    <property type="entry name" value="Periplasmic binding protein-like I"/>
    <property type="match status" value="1"/>
</dbReference>
<evidence type="ECO:0000256" key="3">
    <source>
        <dbReference type="ARBA" id="ARBA00023163"/>
    </source>
</evidence>
<dbReference type="PROSITE" id="PS50932">
    <property type="entry name" value="HTH_LACI_2"/>
    <property type="match status" value="1"/>
</dbReference>
<dbReference type="GO" id="GO:0000976">
    <property type="term" value="F:transcription cis-regulatory region binding"/>
    <property type="evidence" value="ECO:0007669"/>
    <property type="project" value="TreeGrafter"/>
</dbReference>
<dbReference type="AlphaFoldDB" id="A0A0R2B8M2"/>
<comment type="caution">
    <text evidence="5">The sequence shown here is derived from an EMBL/GenBank/DDBJ whole genome shotgun (WGS) entry which is preliminary data.</text>
</comment>
<reference evidence="5 6" key="1">
    <citation type="journal article" date="2015" name="Genome Announc.">
        <title>Expanding the biotechnology potential of lactobacilli through comparative genomics of 213 strains and associated genera.</title>
        <authorList>
            <person name="Sun Z."/>
            <person name="Harris H.M."/>
            <person name="McCann A."/>
            <person name="Guo C."/>
            <person name="Argimon S."/>
            <person name="Zhang W."/>
            <person name="Yang X."/>
            <person name="Jeffery I.B."/>
            <person name="Cooney J.C."/>
            <person name="Kagawa T.F."/>
            <person name="Liu W."/>
            <person name="Song Y."/>
            <person name="Salvetti E."/>
            <person name="Wrobel A."/>
            <person name="Rasinkangas P."/>
            <person name="Parkhill J."/>
            <person name="Rea M.C."/>
            <person name="O'Sullivan O."/>
            <person name="Ritari J."/>
            <person name="Douillard F.P."/>
            <person name="Paul Ross R."/>
            <person name="Yang R."/>
            <person name="Briner A.E."/>
            <person name="Felis G.E."/>
            <person name="de Vos W.M."/>
            <person name="Barrangou R."/>
            <person name="Klaenhammer T.R."/>
            <person name="Caufield P.W."/>
            <person name="Cui Y."/>
            <person name="Zhang H."/>
            <person name="O'Toole P.W."/>
        </authorList>
    </citation>
    <scope>NUCLEOTIDE SEQUENCE [LARGE SCALE GENOMIC DNA]</scope>
    <source>
        <strain evidence="5 6">DSM 20515</strain>
    </source>
</reference>
<dbReference type="STRING" id="33960.TY91_00770"/>
<dbReference type="Pfam" id="PF13377">
    <property type="entry name" value="Peripla_BP_3"/>
    <property type="match status" value="1"/>
</dbReference>
<feature type="domain" description="HTH lacI-type" evidence="4">
    <location>
        <begin position="2"/>
        <end position="59"/>
    </location>
</feature>
<dbReference type="PANTHER" id="PTHR30146">
    <property type="entry name" value="LACI-RELATED TRANSCRIPTIONAL REPRESSOR"/>
    <property type="match status" value="1"/>
</dbReference>
<accession>A0A0R2B8M2</accession>
<dbReference type="SMART" id="SM00354">
    <property type="entry name" value="HTH_LACI"/>
    <property type="match status" value="1"/>
</dbReference>
<dbReference type="Gene3D" id="1.10.260.40">
    <property type="entry name" value="lambda repressor-like DNA-binding domains"/>
    <property type="match status" value="1"/>
</dbReference>
<protein>
    <submittedName>
        <fullName evidence="5">Transcription regulator of beta-galactosidase</fullName>
    </submittedName>
</protein>
<evidence type="ECO:0000256" key="2">
    <source>
        <dbReference type="ARBA" id="ARBA00023125"/>
    </source>
</evidence>
<name>A0A0R2B8M2_SECCO</name>
<dbReference type="RefSeq" id="WP_056996950.1">
    <property type="nucleotide sequence ID" value="NZ_AYYR01000055.1"/>
</dbReference>
<dbReference type="InterPro" id="IPR028082">
    <property type="entry name" value="Peripla_BP_I"/>
</dbReference>
<gene>
    <name evidence="5" type="ORF">FC82_GL002567</name>
</gene>
<dbReference type="PATRIC" id="fig|1423733.4.peg.2682"/>
<dbReference type="InterPro" id="IPR046335">
    <property type="entry name" value="LacI/GalR-like_sensor"/>
</dbReference>
<dbReference type="Gene3D" id="3.40.50.2300">
    <property type="match status" value="2"/>
</dbReference>
<keyword evidence="1" id="KW-0805">Transcription regulation</keyword>
<dbReference type="InterPro" id="IPR010982">
    <property type="entry name" value="Lambda_DNA-bd_dom_sf"/>
</dbReference>